<evidence type="ECO:0000256" key="1">
    <source>
        <dbReference type="SAM" id="SignalP"/>
    </source>
</evidence>
<name>A0A0B4CAS2_9CAUL</name>
<reference evidence="2 3" key="1">
    <citation type="submission" date="2014-12" db="EMBL/GenBank/DDBJ databases">
        <title>Genome sequencing of Brevundimonas nasdae TPW30.</title>
        <authorList>
            <person name="Tan P.W."/>
            <person name="Chan K.-G."/>
        </authorList>
    </citation>
    <scope>NUCLEOTIDE SEQUENCE [LARGE SCALE GENOMIC DNA]</scope>
    <source>
        <strain evidence="2 3">TPW30</strain>
    </source>
</reference>
<evidence type="ECO:0008006" key="4">
    <source>
        <dbReference type="Google" id="ProtNLM"/>
    </source>
</evidence>
<comment type="caution">
    <text evidence="2">The sequence shown here is derived from an EMBL/GenBank/DDBJ whole genome shotgun (WGS) entry which is preliminary data.</text>
</comment>
<keyword evidence="1" id="KW-0732">Signal</keyword>
<organism evidence="2 3">
    <name type="scientific">Brevundimonas nasdae</name>
    <dbReference type="NCBI Taxonomy" id="172043"/>
    <lineage>
        <taxon>Bacteria</taxon>
        <taxon>Pseudomonadati</taxon>
        <taxon>Pseudomonadota</taxon>
        <taxon>Alphaproteobacteria</taxon>
        <taxon>Caulobacterales</taxon>
        <taxon>Caulobacteraceae</taxon>
        <taxon>Brevundimonas</taxon>
    </lineage>
</organism>
<protein>
    <recommendedName>
        <fullName evidence="4">TonB C-terminal domain-containing protein</fullName>
    </recommendedName>
</protein>
<feature type="chain" id="PRO_5002102089" description="TonB C-terminal domain-containing protein" evidence="1">
    <location>
        <begin position="20"/>
        <end position="261"/>
    </location>
</feature>
<proteinExistence type="predicted"/>
<accession>A0A0B4CAS2</accession>
<gene>
    <name evidence="2" type="ORF">RM53_08910</name>
</gene>
<dbReference type="Proteomes" id="UP000031166">
    <property type="component" value="Unassembled WGS sequence"/>
</dbReference>
<evidence type="ECO:0000313" key="2">
    <source>
        <dbReference type="EMBL" id="KIC58239.1"/>
    </source>
</evidence>
<evidence type="ECO:0000313" key="3">
    <source>
        <dbReference type="Proteomes" id="UP000031166"/>
    </source>
</evidence>
<sequence>MKNAVVALAVALSAGSVVSQDAPNTGEDWDLAKDARKKSTIAYVTTTPGLSIATRCMDGAYSALLVGLPEVTRRTKTRPITIIFRDEEAKEWRWNVTTDRTGAVADFPAPFARELRQGGRIQIIVPDGGGAGRNLRYDLELPASGSAIDETLTACGRPLVDPRDQELDAISEEGLQVGMRWARQIRPRYPATNYSEGFAVATCVAQPDGRLRDCVIETEHPGDGRFGEAVLKAARDATVAYDGDQPTAPRMMAFRVNFIMQ</sequence>
<dbReference type="AlphaFoldDB" id="A0A0B4CAS2"/>
<dbReference type="STRING" id="172043.RM53_08910"/>
<feature type="signal peptide" evidence="1">
    <location>
        <begin position="1"/>
        <end position="19"/>
    </location>
</feature>
<dbReference type="EMBL" id="JWSY01000012">
    <property type="protein sequence ID" value="KIC58239.1"/>
    <property type="molecule type" value="Genomic_DNA"/>
</dbReference>
<dbReference type="RefSeq" id="WP_039246034.1">
    <property type="nucleotide sequence ID" value="NZ_JWSY01000012.1"/>
</dbReference>